<name>A0A7E4VC84_PANRE</name>
<organism evidence="1 2">
    <name type="scientific">Panagrellus redivivus</name>
    <name type="common">Microworm</name>
    <dbReference type="NCBI Taxonomy" id="6233"/>
    <lineage>
        <taxon>Eukaryota</taxon>
        <taxon>Metazoa</taxon>
        <taxon>Ecdysozoa</taxon>
        <taxon>Nematoda</taxon>
        <taxon>Chromadorea</taxon>
        <taxon>Rhabditida</taxon>
        <taxon>Tylenchina</taxon>
        <taxon>Panagrolaimomorpha</taxon>
        <taxon>Panagrolaimoidea</taxon>
        <taxon>Panagrolaimidae</taxon>
        <taxon>Panagrellus</taxon>
    </lineage>
</organism>
<keyword evidence="1" id="KW-1185">Reference proteome</keyword>
<dbReference type="AlphaFoldDB" id="A0A7E4VC84"/>
<accession>A0A7E4VC84</accession>
<proteinExistence type="predicted"/>
<reference evidence="2" key="2">
    <citation type="submission" date="2020-10" db="UniProtKB">
        <authorList>
            <consortium name="WormBaseParasite"/>
        </authorList>
    </citation>
    <scope>IDENTIFICATION</scope>
</reference>
<dbReference type="WBParaSite" id="Pan_g19095.t1">
    <property type="protein sequence ID" value="Pan_g19095.t1"/>
    <property type="gene ID" value="Pan_g19095"/>
</dbReference>
<evidence type="ECO:0000313" key="1">
    <source>
        <dbReference type="Proteomes" id="UP000492821"/>
    </source>
</evidence>
<sequence>MYFPMDDLVVVVQREARKTMGIAFGNLELKNAHIALISTPKMGAATTTKELAVTSKNGMGAQELVVHETEKHKLGEGLAPFATQRAPRASGGCAEKAGVVVGVLC</sequence>
<evidence type="ECO:0000313" key="2">
    <source>
        <dbReference type="WBParaSite" id="Pan_g19095.t1"/>
    </source>
</evidence>
<reference evidence="1" key="1">
    <citation type="journal article" date="2013" name="Genetics">
        <title>The draft genome and transcriptome of Panagrellus redivivus are shaped by the harsh demands of a free-living lifestyle.</title>
        <authorList>
            <person name="Srinivasan J."/>
            <person name="Dillman A.R."/>
            <person name="Macchietto M.G."/>
            <person name="Heikkinen L."/>
            <person name="Lakso M."/>
            <person name="Fracchia K.M."/>
            <person name="Antoshechkin I."/>
            <person name="Mortazavi A."/>
            <person name="Wong G."/>
            <person name="Sternberg P.W."/>
        </authorList>
    </citation>
    <scope>NUCLEOTIDE SEQUENCE [LARGE SCALE GENOMIC DNA]</scope>
    <source>
        <strain evidence="1">MT8872</strain>
    </source>
</reference>
<protein>
    <submittedName>
        <fullName evidence="2">KOW domain-containing protein</fullName>
    </submittedName>
</protein>
<dbReference type="Proteomes" id="UP000492821">
    <property type="component" value="Unassembled WGS sequence"/>
</dbReference>